<feature type="region of interest" description="Disordered" evidence="1">
    <location>
        <begin position="264"/>
        <end position="298"/>
    </location>
</feature>
<proteinExistence type="predicted"/>
<evidence type="ECO:0000313" key="2">
    <source>
        <dbReference type="EMBL" id="CAI9161068.1"/>
    </source>
</evidence>
<protein>
    <submittedName>
        <fullName evidence="2">Uncharacterized protein</fullName>
    </submittedName>
</protein>
<name>A0ABN8YHX4_RANTA</name>
<sequence length="513" mass="54651">MRKRTLPGPGFGALCRELSTRVGQGLVSPQLQGRGPQTCCPPRCHHARSGWVGHAVCTASVARVSEGAGFIPRAVHPPRVIKQLKILTAQPDRRWKHSCVLCGKSELRKRNWALKGQARCTSHFLPAPSPGPCSSGRHHLVIVTALSSIPGRSLAPVTSRSLDPALYAAEGRKETTADVLTREGAGVGAEEVRRDAGRTRAVSGRLPAKHSLTDRKAHGPRTGRRLPGARDGAGTGRRVIHELFCNFLLRFCVTRAANGDVPATAPRTRQFSPRASAVGATRFAPDSARTASAQTHRADPQEALVVLARMRCREKRAQRLRSRNLSECNDMGPLANAVGGNDPDIQEDPRSVQPGAHPERGAGRLAAGGEHGSVSQTHGREAASPVGRVSSRRRADSRQTPRCPRPHPASTSGSGVGGEPRGAQGASGAAQPLRSRLLLLLVNPQRTCLRFSGMRRYSVAGSTSKGASTAGRKVSKRGRGTRHFVPSGWGWGHVAHSAHFHNSALLTQAEGSC</sequence>
<evidence type="ECO:0000256" key="1">
    <source>
        <dbReference type="SAM" id="MobiDB-lite"/>
    </source>
</evidence>
<accession>A0ABN8YHX4</accession>
<feature type="region of interest" description="Disordered" evidence="1">
    <location>
        <begin position="323"/>
        <end position="430"/>
    </location>
</feature>
<gene>
    <name evidence="2" type="ORF">MRATA1EN1_LOCUS10030</name>
</gene>
<organism evidence="2 3">
    <name type="scientific">Rangifer tarandus platyrhynchus</name>
    <name type="common">Svalbard reindeer</name>
    <dbReference type="NCBI Taxonomy" id="3082113"/>
    <lineage>
        <taxon>Eukaryota</taxon>
        <taxon>Metazoa</taxon>
        <taxon>Chordata</taxon>
        <taxon>Craniata</taxon>
        <taxon>Vertebrata</taxon>
        <taxon>Euteleostomi</taxon>
        <taxon>Mammalia</taxon>
        <taxon>Eutheria</taxon>
        <taxon>Laurasiatheria</taxon>
        <taxon>Artiodactyla</taxon>
        <taxon>Ruminantia</taxon>
        <taxon>Pecora</taxon>
        <taxon>Cervidae</taxon>
        <taxon>Odocoileinae</taxon>
        <taxon>Rangifer</taxon>
    </lineage>
</organism>
<dbReference type="Proteomes" id="UP001176941">
    <property type="component" value="Chromosome 20"/>
</dbReference>
<feature type="region of interest" description="Disordered" evidence="1">
    <location>
        <begin position="461"/>
        <end position="480"/>
    </location>
</feature>
<reference evidence="2" key="1">
    <citation type="submission" date="2023-04" db="EMBL/GenBank/DDBJ databases">
        <authorList>
            <consortium name="ELIXIR-Norway"/>
        </authorList>
    </citation>
    <scope>NUCLEOTIDE SEQUENCE [LARGE SCALE GENOMIC DNA]</scope>
</reference>
<keyword evidence="3" id="KW-1185">Reference proteome</keyword>
<dbReference type="EMBL" id="OX459956">
    <property type="protein sequence ID" value="CAI9161068.1"/>
    <property type="molecule type" value="Genomic_DNA"/>
</dbReference>
<evidence type="ECO:0000313" key="3">
    <source>
        <dbReference type="Proteomes" id="UP001176941"/>
    </source>
</evidence>
<feature type="region of interest" description="Disordered" evidence="1">
    <location>
        <begin position="188"/>
        <end position="233"/>
    </location>
</feature>